<dbReference type="Proteomes" id="UP000474175">
    <property type="component" value="Unassembled WGS sequence"/>
</dbReference>
<accession>A0A6L9LBC5</accession>
<protein>
    <submittedName>
        <fullName evidence="1">Transketolase</fullName>
    </submittedName>
</protein>
<dbReference type="AlphaFoldDB" id="A0A6L9LBC5"/>
<organism evidence="1 2">
    <name type="scientific">Spirosoma terrae</name>
    <dbReference type="NCBI Taxonomy" id="1968276"/>
    <lineage>
        <taxon>Bacteria</taxon>
        <taxon>Pseudomonadati</taxon>
        <taxon>Bacteroidota</taxon>
        <taxon>Cytophagia</taxon>
        <taxon>Cytophagales</taxon>
        <taxon>Cytophagaceae</taxon>
        <taxon>Spirosoma</taxon>
    </lineage>
</organism>
<dbReference type="EMBL" id="JAAFZH010000004">
    <property type="protein sequence ID" value="NDU95758.1"/>
    <property type="molecule type" value="Genomic_DNA"/>
</dbReference>
<dbReference type="RefSeq" id="WP_163948399.1">
    <property type="nucleotide sequence ID" value="NZ_JAAFZH010000004.1"/>
</dbReference>
<evidence type="ECO:0000313" key="1">
    <source>
        <dbReference type="EMBL" id="NDU95758.1"/>
    </source>
</evidence>
<reference evidence="1 2" key="1">
    <citation type="submission" date="2020-02" db="EMBL/GenBank/DDBJ databases">
        <title>Draft genome sequence of two Spirosoma agri KCTC 52727 and Spirosoma terrae KCTC 52035.</title>
        <authorList>
            <person name="Rojas J."/>
            <person name="Ambika Manirajan B."/>
            <person name="Suarez C."/>
            <person name="Ratering S."/>
            <person name="Schnell S."/>
        </authorList>
    </citation>
    <scope>NUCLEOTIDE SEQUENCE [LARGE SCALE GENOMIC DNA]</scope>
    <source>
        <strain evidence="1 2">KCTC 52035</strain>
    </source>
</reference>
<comment type="caution">
    <text evidence="1">The sequence shown here is derived from an EMBL/GenBank/DDBJ whole genome shotgun (WGS) entry which is preliminary data.</text>
</comment>
<proteinExistence type="predicted"/>
<name>A0A6L9LBC5_9BACT</name>
<evidence type="ECO:0000313" key="2">
    <source>
        <dbReference type="Proteomes" id="UP000474175"/>
    </source>
</evidence>
<sequence length="135" mass="15191">MDPTKPRSYFAEMAHYYAQGAKNIDNVLEARWNKALQTAGELDPQKAAEADRRMALCQGCPFNSLNAKTSPEFDALFGGHYFTNRSDQDLHCSICSCDIDYKVLSFRTDNMCGLSYYNQNNPGNSQPLKWEAFAG</sequence>
<gene>
    <name evidence="1" type="ORF">GK108_12815</name>
</gene>
<keyword evidence="2" id="KW-1185">Reference proteome</keyword>